<dbReference type="InterPro" id="IPR051494">
    <property type="entry name" value="BSD_domain-containing"/>
</dbReference>
<feature type="domain" description="BSD" evidence="2">
    <location>
        <begin position="181"/>
        <end position="233"/>
    </location>
</feature>
<dbReference type="InterPro" id="IPR005607">
    <property type="entry name" value="BSD_dom"/>
</dbReference>
<sequence length="264" mass="29496">MEQQGATAADGRPDEERTARATCSERDERPDAPSWARLWQAATQAVSSLQESDASAVLQQLRSELQEAVAGDAEEEAALAEVIDHESLLCDGVVVPRAQHAAALDASPDALAEAMASRWQASTEALSSWWARLQAGLGAEQESAPSISPPQSRFERQLHQLRSDPATYAEPVKDADAFATWLRTFDLDAHAAECRQVLTRHPNVWQLYQRIVPVLCEPDVFWLRYFYAKHQLERDEAKRRALLQQQHVQEEGEAAGEAAWDEWE</sequence>
<keyword evidence="4" id="KW-1185">Reference proteome</keyword>
<reference evidence="3 4" key="1">
    <citation type="submission" date="2022-07" db="EMBL/GenBank/DDBJ databases">
        <title>Genome-wide signatures of adaptation to extreme environments.</title>
        <authorList>
            <person name="Cho C.H."/>
            <person name="Yoon H.S."/>
        </authorList>
    </citation>
    <scope>NUCLEOTIDE SEQUENCE [LARGE SCALE GENOMIC DNA]</scope>
    <source>
        <strain evidence="3 4">DBV 063 E5</strain>
    </source>
</reference>
<dbReference type="Pfam" id="PF03909">
    <property type="entry name" value="BSD"/>
    <property type="match status" value="1"/>
</dbReference>
<protein>
    <recommendedName>
        <fullName evidence="2">BSD domain-containing protein</fullName>
    </recommendedName>
</protein>
<dbReference type="AlphaFoldDB" id="A0AAV9IVN0"/>
<evidence type="ECO:0000256" key="1">
    <source>
        <dbReference type="SAM" id="MobiDB-lite"/>
    </source>
</evidence>
<dbReference type="InterPro" id="IPR035925">
    <property type="entry name" value="BSD_dom_sf"/>
</dbReference>
<proteinExistence type="predicted"/>
<evidence type="ECO:0000313" key="3">
    <source>
        <dbReference type="EMBL" id="KAK4536111.1"/>
    </source>
</evidence>
<gene>
    <name evidence="3" type="ORF">CDCA_CDCA07G2136</name>
</gene>
<dbReference type="EMBL" id="JANCYW010000007">
    <property type="protein sequence ID" value="KAK4536111.1"/>
    <property type="molecule type" value="Genomic_DNA"/>
</dbReference>
<evidence type="ECO:0000313" key="4">
    <source>
        <dbReference type="Proteomes" id="UP001301350"/>
    </source>
</evidence>
<accession>A0AAV9IVN0</accession>
<feature type="region of interest" description="Disordered" evidence="1">
    <location>
        <begin position="1"/>
        <end position="33"/>
    </location>
</feature>
<comment type="caution">
    <text evidence="3">The sequence shown here is derived from an EMBL/GenBank/DDBJ whole genome shotgun (WGS) entry which is preliminary data.</text>
</comment>
<dbReference type="SMART" id="SM00751">
    <property type="entry name" value="BSD"/>
    <property type="match status" value="1"/>
</dbReference>
<dbReference type="PANTHER" id="PTHR16019">
    <property type="entry name" value="SYNAPSE-ASSOCIATED PROTEIN"/>
    <property type="match status" value="1"/>
</dbReference>
<dbReference type="SUPFAM" id="SSF140383">
    <property type="entry name" value="BSD domain-like"/>
    <property type="match status" value="1"/>
</dbReference>
<feature type="compositionally biased region" description="Basic and acidic residues" evidence="1">
    <location>
        <begin position="11"/>
        <end position="31"/>
    </location>
</feature>
<dbReference type="PROSITE" id="PS50858">
    <property type="entry name" value="BSD"/>
    <property type="match status" value="1"/>
</dbReference>
<name>A0AAV9IVN0_CYACA</name>
<dbReference type="PANTHER" id="PTHR16019:SF5">
    <property type="entry name" value="BSD DOMAIN-CONTAINING PROTEIN 1"/>
    <property type="match status" value="1"/>
</dbReference>
<dbReference type="Gene3D" id="1.10.3970.10">
    <property type="entry name" value="BSD domain"/>
    <property type="match status" value="1"/>
</dbReference>
<dbReference type="GO" id="GO:0005737">
    <property type="term" value="C:cytoplasm"/>
    <property type="evidence" value="ECO:0007669"/>
    <property type="project" value="TreeGrafter"/>
</dbReference>
<dbReference type="Proteomes" id="UP001301350">
    <property type="component" value="Unassembled WGS sequence"/>
</dbReference>
<organism evidence="3 4">
    <name type="scientific">Cyanidium caldarium</name>
    <name type="common">Red alga</name>
    <dbReference type="NCBI Taxonomy" id="2771"/>
    <lineage>
        <taxon>Eukaryota</taxon>
        <taxon>Rhodophyta</taxon>
        <taxon>Bangiophyceae</taxon>
        <taxon>Cyanidiales</taxon>
        <taxon>Cyanidiaceae</taxon>
        <taxon>Cyanidium</taxon>
    </lineage>
</organism>
<evidence type="ECO:0000259" key="2">
    <source>
        <dbReference type="PROSITE" id="PS50858"/>
    </source>
</evidence>